<dbReference type="AlphaFoldDB" id="A0A7X5XZX0"/>
<comment type="caution">
    <text evidence="1">The sequence shown here is derived from an EMBL/GenBank/DDBJ whole genome shotgun (WGS) entry which is preliminary data.</text>
</comment>
<dbReference type="RefSeq" id="WP_125977679.1">
    <property type="nucleotide sequence ID" value="NZ_BAAADY010000032.1"/>
</dbReference>
<organism evidence="1 2">
    <name type="scientific">Sphingomonas trueperi</name>
    <dbReference type="NCBI Taxonomy" id="53317"/>
    <lineage>
        <taxon>Bacteria</taxon>
        <taxon>Pseudomonadati</taxon>
        <taxon>Pseudomonadota</taxon>
        <taxon>Alphaproteobacteria</taxon>
        <taxon>Sphingomonadales</taxon>
        <taxon>Sphingomonadaceae</taxon>
        <taxon>Sphingomonas</taxon>
    </lineage>
</organism>
<evidence type="ECO:0000313" key="1">
    <source>
        <dbReference type="EMBL" id="NJB98459.1"/>
    </source>
</evidence>
<gene>
    <name evidence="1" type="ORF">GGR89_002791</name>
</gene>
<name>A0A7X5XZX0_9SPHN</name>
<keyword evidence="2" id="KW-1185">Reference proteome</keyword>
<protein>
    <submittedName>
        <fullName evidence="1">Heme oxygenase</fullName>
    </submittedName>
</protein>
<evidence type="ECO:0000313" key="2">
    <source>
        <dbReference type="Proteomes" id="UP000531251"/>
    </source>
</evidence>
<dbReference type="Gene3D" id="1.20.910.10">
    <property type="entry name" value="Heme oxygenase-like"/>
    <property type="match status" value="1"/>
</dbReference>
<reference evidence="1 2" key="1">
    <citation type="submission" date="2020-03" db="EMBL/GenBank/DDBJ databases">
        <title>Genomic Encyclopedia of Type Strains, Phase IV (KMG-IV): sequencing the most valuable type-strain genomes for metagenomic binning, comparative biology and taxonomic classification.</title>
        <authorList>
            <person name="Goeker M."/>
        </authorList>
    </citation>
    <scope>NUCLEOTIDE SEQUENCE [LARGE SCALE GENOMIC DNA]</scope>
    <source>
        <strain evidence="1 2">DSM 7225</strain>
    </source>
</reference>
<accession>A0A7X5XZX0</accession>
<dbReference type="CDD" id="cd19166">
    <property type="entry name" value="HemeO-bac"/>
    <property type="match status" value="1"/>
</dbReference>
<dbReference type="InterPro" id="IPR016084">
    <property type="entry name" value="Haem_Oase-like_multi-hlx"/>
</dbReference>
<dbReference type="EMBL" id="JAATJB010000008">
    <property type="protein sequence ID" value="NJB98459.1"/>
    <property type="molecule type" value="Genomic_DNA"/>
</dbReference>
<dbReference type="SUPFAM" id="SSF48613">
    <property type="entry name" value="Heme oxygenase-like"/>
    <property type="match status" value="1"/>
</dbReference>
<sequence length="181" mass="19695">MNAAHRRLREATGAAHARVDALFGRFDLARRDDYAGLLAAHAEALLPVEALLDQGGAEAITEDWPQRRRAGVIQVDLDALGIILPAPESEDSVTSDAAMAGMLYVLEGSRLGGRFLARSIPDSWPRAYLGSHQPPHMWPELLEKLNLLLYEPEALETAVTAANQTFGRFEAAGTKWLAKVA</sequence>
<proteinExistence type="predicted"/>
<dbReference type="Proteomes" id="UP000531251">
    <property type="component" value="Unassembled WGS sequence"/>
</dbReference>